<comment type="caution">
    <text evidence="1">The sequence shown here is derived from an EMBL/GenBank/DDBJ whole genome shotgun (WGS) entry which is preliminary data.</text>
</comment>
<organism evidence="1 2">
    <name type="scientific">Furculomyces boomerangus</name>
    <dbReference type="NCBI Taxonomy" id="61424"/>
    <lineage>
        <taxon>Eukaryota</taxon>
        <taxon>Fungi</taxon>
        <taxon>Fungi incertae sedis</taxon>
        <taxon>Zoopagomycota</taxon>
        <taxon>Kickxellomycotina</taxon>
        <taxon>Harpellomycetes</taxon>
        <taxon>Harpellales</taxon>
        <taxon>Harpellaceae</taxon>
        <taxon>Furculomyces</taxon>
    </lineage>
</organism>
<dbReference type="EMBL" id="MBFT01000193">
    <property type="protein sequence ID" value="PVU95261.1"/>
    <property type="molecule type" value="Genomic_DNA"/>
</dbReference>
<reference evidence="1 2" key="1">
    <citation type="journal article" date="2018" name="MBio">
        <title>Comparative Genomics Reveals the Core Gene Toolbox for the Fungus-Insect Symbiosis.</title>
        <authorList>
            <person name="Wang Y."/>
            <person name="Stata M."/>
            <person name="Wang W."/>
            <person name="Stajich J.E."/>
            <person name="White M.M."/>
            <person name="Moncalvo J.M."/>
        </authorList>
    </citation>
    <scope>NUCLEOTIDE SEQUENCE [LARGE SCALE GENOMIC DNA]</scope>
    <source>
        <strain evidence="1 2">AUS-77-4</strain>
    </source>
</reference>
<protein>
    <submittedName>
        <fullName evidence="1">Uncharacterized protein</fullName>
    </submittedName>
</protein>
<gene>
    <name evidence="1" type="ORF">BB559_002800</name>
</gene>
<dbReference type="AlphaFoldDB" id="A0A2T9YSH7"/>
<keyword evidence="2" id="KW-1185">Reference proteome</keyword>
<evidence type="ECO:0000313" key="1">
    <source>
        <dbReference type="EMBL" id="PVU95261.1"/>
    </source>
</evidence>
<dbReference type="Proteomes" id="UP000245699">
    <property type="component" value="Unassembled WGS sequence"/>
</dbReference>
<sequence>MSITNFERLLSQAQETELILSINPPSEEIVDDESSSPDVVFDSLTEANLITLTNFSFKDFDFLYSILNNDLAKMRSPKGKKSKLSEKDSLLFGIWHEGRISSANNCKSNPCNKENIDENIFGSKKEARSNQTRD</sequence>
<accession>A0A2T9YSH7</accession>
<evidence type="ECO:0000313" key="2">
    <source>
        <dbReference type="Proteomes" id="UP000245699"/>
    </source>
</evidence>
<proteinExistence type="predicted"/>
<name>A0A2T9YSH7_9FUNG</name>